<dbReference type="Gene3D" id="3.40.630.30">
    <property type="match status" value="1"/>
</dbReference>
<keyword evidence="2" id="KW-0012">Acyltransferase</keyword>
<name>A0ABW5JKU2_9BACT</name>
<proteinExistence type="predicted"/>
<organism evidence="2 3">
    <name type="scientific">Gracilimonas halophila</name>
    <dbReference type="NCBI Taxonomy" id="1834464"/>
    <lineage>
        <taxon>Bacteria</taxon>
        <taxon>Pseudomonadati</taxon>
        <taxon>Balneolota</taxon>
        <taxon>Balneolia</taxon>
        <taxon>Balneolales</taxon>
        <taxon>Balneolaceae</taxon>
        <taxon>Gracilimonas</taxon>
    </lineage>
</organism>
<dbReference type="SUPFAM" id="SSF55729">
    <property type="entry name" value="Acyl-CoA N-acyltransferases (Nat)"/>
    <property type="match status" value="1"/>
</dbReference>
<feature type="domain" description="N-acetyltransferase" evidence="1">
    <location>
        <begin position="7"/>
        <end position="161"/>
    </location>
</feature>
<gene>
    <name evidence="2" type="ORF">ACFSVN_09440</name>
</gene>
<sequence>MPDKFSLTIREEKPADYEAVESLIQQAFSLAEYSDGNEHRLVQNLRNSDAFVPQLSMIAVLNDIIVGHILLSKIKIRNKEREFNSLALAPVSVLPEFQNKSIGGKLIEAAHLKAKNMGFTSIVLLGHQDYYPRFGYKPAHTFGIKLPFEAPPENCMAIELVPGSLSEVSGEVVYPSAFFE</sequence>
<evidence type="ECO:0000313" key="3">
    <source>
        <dbReference type="Proteomes" id="UP001597460"/>
    </source>
</evidence>
<comment type="caution">
    <text evidence="2">The sequence shown here is derived from an EMBL/GenBank/DDBJ whole genome shotgun (WGS) entry which is preliminary data.</text>
</comment>
<dbReference type="RefSeq" id="WP_390301488.1">
    <property type="nucleotide sequence ID" value="NZ_JBHULI010000024.1"/>
</dbReference>
<dbReference type="PROSITE" id="PS51186">
    <property type="entry name" value="GNAT"/>
    <property type="match status" value="1"/>
</dbReference>
<evidence type="ECO:0000313" key="2">
    <source>
        <dbReference type="EMBL" id="MFD2532666.1"/>
    </source>
</evidence>
<dbReference type="CDD" id="cd04301">
    <property type="entry name" value="NAT_SF"/>
    <property type="match status" value="1"/>
</dbReference>
<evidence type="ECO:0000259" key="1">
    <source>
        <dbReference type="PROSITE" id="PS51186"/>
    </source>
</evidence>
<protein>
    <submittedName>
        <fullName evidence="2">GNAT family N-acetyltransferase</fullName>
        <ecNumber evidence="2">2.3.-.-</ecNumber>
    </submittedName>
</protein>
<dbReference type="Proteomes" id="UP001597460">
    <property type="component" value="Unassembled WGS sequence"/>
</dbReference>
<accession>A0ABW5JKU2</accession>
<reference evidence="3" key="1">
    <citation type="journal article" date="2019" name="Int. J. Syst. Evol. Microbiol.">
        <title>The Global Catalogue of Microorganisms (GCM) 10K type strain sequencing project: providing services to taxonomists for standard genome sequencing and annotation.</title>
        <authorList>
            <consortium name="The Broad Institute Genomics Platform"/>
            <consortium name="The Broad Institute Genome Sequencing Center for Infectious Disease"/>
            <person name="Wu L."/>
            <person name="Ma J."/>
        </authorList>
    </citation>
    <scope>NUCLEOTIDE SEQUENCE [LARGE SCALE GENOMIC DNA]</scope>
    <source>
        <strain evidence="3">KCTC 52042</strain>
    </source>
</reference>
<dbReference type="Pfam" id="PF13508">
    <property type="entry name" value="Acetyltransf_7"/>
    <property type="match status" value="1"/>
</dbReference>
<dbReference type="EC" id="2.3.-.-" evidence="2"/>
<dbReference type="EMBL" id="JBHULI010000024">
    <property type="protein sequence ID" value="MFD2532666.1"/>
    <property type="molecule type" value="Genomic_DNA"/>
</dbReference>
<keyword evidence="2" id="KW-0808">Transferase</keyword>
<dbReference type="GO" id="GO:0016746">
    <property type="term" value="F:acyltransferase activity"/>
    <property type="evidence" value="ECO:0007669"/>
    <property type="project" value="UniProtKB-KW"/>
</dbReference>
<keyword evidence="3" id="KW-1185">Reference proteome</keyword>
<dbReference type="InterPro" id="IPR000182">
    <property type="entry name" value="GNAT_dom"/>
</dbReference>
<dbReference type="InterPro" id="IPR016181">
    <property type="entry name" value="Acyl_CoA_acyltransferase"/>
</dbReference>